<dbReference type="STRING" id="1168034.FH5T_01495"/>
<dbReference type="Pfam" id="PF08447">
    <property type="entry name" value="PAS_3"/>
    <property type="match status" value="1"/>
</dbReference>
<keyword evidence="1" id="KW-0175">Coiled coil</keyword>
<dbReference type="PROSITE" id="PS50112">
    <property type="entry name" value="PAS"/>
    <property type="match status" value="1"/>
</dbReference>
<reference evidence="4 6" key="1">
    <citation type="submission" date="2014-03" db="EMBL/GenBank/DDBJ databases">
        <title>Complete genome sequence of a deeply braunched marine Bacteroidia bacterium Draconibacterium orientale type strain FH5T.</title>
        <authorList>
            <person name="Li X."/>
            <person name="Wang X."/>
            <person name="Xie Z."/>
            <person name="Du Z."/>
            <person name="Chen G."/>
        </authorList>
    </citation>
    <scope>NUCLEOTIDE SEQUENCE [LARGE SCALE GENOMIC DNA]</scope>
    <source>
        <strain evidence="4 6">FH5</strain>
    </source>
</reference>
<reference evidence="5 7" key="2">
    <citation type="submission" date="2016-10" db="EMBL/GenBank/DDBJ databases">
        <authorList>
            <person name="de Groot N.N."/>
        </authorList>
    </citation>
    <scope>NUCLEOTIDE SEQUENCE [LARGE SCALE GENOMIC DNA]</scope>
    <source>
        <strain evidence="5 7">DSM 25947</strain>
    </source>
</reference>
<dbReference type="InterPro" id="IPR000014">
    <property type="entry name" value="PAS"/>
</dbReference>
<dbReference type="InterPro" id="IPR000792">
    <property type="entry name" value="Tscrpt_reg_LuxR_C"/>
</dbReference>
<dbReference type="SUPFAM" id="SSF46894">
    <property type="entry name" value="C-terminal effector domain of the bipartite response regulators"/>
    <property type="match status" value="1"/>
</dbReference>
<dbReference type="Gene3D" id="3.30.450.20">
    <property type="entry name" value="PAS domain"/>
    <property type="match status" value="1"/>
</dbReference>
<name>X5E1W9_9BACT</name>
<dbReference type="SUPFAM" id="SSF55785">
    <property type="entry name" value="PYP-like sensor domain (PAS domain)"/>
    <property type="match status" value="1"/>
</dbReference>
<accession>X5E1W9</accession>
<dbReference type="eggNOG" id="COG2202">
    <property type="taxonomic scope" value="Bacteria"/>
</dbReference>
<feature type="coiled-coil region" evidence="1">
    <location>
        <begin position="166"/>
        <end position="218"/>
    </location>
</feature>
<evidence type="ECO:0000313" key="4">
    <source>
        <dbReference type="EMBL" id="AHW61460.1"/>
    </source>
</evidence>
<dbReference type="InterPro" id="IPR036388">
    <property type="entry name" value="WH-like_DNA-bd_sf"/>
</dbReference>
<feature type="domain" description="PAC" evidence="3">
    <location>
        <begin position="116"/>
        <end position="168"/>
    </location>
</feature>
<dbReference type="InterPro" id="IPR016032">
    <property type="entry name" value="Sig_transdc_resp-reg_C-effctor"/>
</dbReference>
<dbReference type="GO" id="GO:0006355">
    <property type="term" value="P:regulation of DNA-templated transcription"/>
    <property type="evidence" value="ECO:0007669"/>
    <property type="project" value="InterPro"/>
</dbReference>
<dbReference type="EMBL" id="CP007451">
    <property type="protein sequence ID" value="AHW61460.1"/>
    <property type="molecule type" value="Genomic_DNA"/>
</dbReference>
<dbReference type="SMART" id="SM00421">
    <property type="entry name" value="HTH_LUXR"/>
    <property type="match status" value="1"/>
</dbReference>
<evidence type="ECO:0000313" key="5">
    <source>
        <dbReference type="EMBL" id="SET11361.1"/>
    </source>
</evidence>
<keyword evidence="6" id="KW-1185">Reference proteome</keyword>
<dbReference type="InterPro" id="IPR035965">
    <property type="entry name" value="PAS-like_dom_sf"/>
</dbReference>
<evidence type="ECO:0000259" key="2">
    <source>
        <dbReference type="PROSITE" id="PS50112"/>
    </source>
</evidence>
<dbReference type="HOGENOM" id="CLU_843943_0_0_10"/>
<dbReference type="KEGG" id="dori:FH5T_01495"/>
<dbReference type="AlphaFoldDB" id="X5E1W9"/>
<feature type="domain" description="PAS" evidence="2">
    <location>
        <begin position="59"/>
        <end position="112"/>
    </location>
</feature>
<dbReference type="OrthoDB" id="1090267at2"/>
<gene>
    <name evidence="4" type="ORF">FH5T_01495</name>
    <name evidence="5" type="ORF">SAMN05444285_10661</name>
</gene>
<dbReference type="NCBIfam" id="TIGR00229">
    <property type="entry name" value="sensory_box"/>
    <property type="match status" value="1"/>
</dbReference>
<evidence type="ECO:0000313" key="7">
    <source>
        <dbReference type="Proteomes" id="UP000181981"/>
    </source>
</evidence>
<dbReference type="EMBL" id="FOHT01000006">
    <property type="protein sequence ID" value="SET11361.1"/>
    <property type="molecule type" value="Genomic_DNA"/>
</dbReference>
<dbReference type="InterPro" id="IPR013655">
    <property type="entry name" value="PAS_fold_3"/>
</dbReference>
<evidence type="ECO:0000259" key="3">
    <source>
        <dbReference type="PROSITE" id="PS50113"/>
    </source>
</evidence>
<dbReference type="eggNOG" id="COG1595">
    <property type="taxonomic scope" value="Bacteria"/>
</dbReference>
<dbReference type="CDD" id="cd00130">
    <property type="entry name" value="PAS"/>
    <property type="match status" value="1"/>
</dbReference>
<dbReference type="InterPro" id="IPR000700">
    <property type="entry name" value="PAS-assoc_C"/>
</dbReference>
<proteinExistence type="predicted"/>
<sequence>MTGEKNQEQNKRTEELEQELSKLKLELENARFQEEQEREKRLFYQLIAEFAFAWELWFEPNGSIKYCSPSCSDLTGYTANQIITSPGIAALLVYDADKEKYSNFLTGALNQTMVNQTLEFRVLTRTKQLRWFMMNVRGVYDKNGKYLGIRASVLDITRVKQAMGHISEMERTKEFDSRNKQRLQTELEMKDRELVSFLLQLSQKNELLNKAVHLLQSEGATKPKAAVSMVQQLKELLEANAVQPVDWSMVENQVDKIHPGFLERLQKRHPVVSVNDKKLCSYIRLGLSSKEIAGLLNITSKSVEISRVRLRKKLGINGKNRLANYLEQL</sequence>
<dbReference type="Gene3D" id="1.10.10.10">
    <property type="entry name" value="Winged helix-like DNA-binding domain superfamily/Winged helix DNA-binding domain"/>
    <property type="match status" value="1"/>
</dbReference>
<dbReference type="Proteomes" id="UP000023772">
    <property type="component" value="Chromosome"/>
</dbReference>
<protein>
    <submittedName>
        <fullName evidence="5">PAS domain S-box-containing protein</fullName>
    </submittedName>
</protein>
<evidence type="ECO:0000256" key="1">
    <source>
        <dbReference type="SAM" id="Coils"/>
    </source>
</evidence>
<dbReference type="InterPro" id="IPR001610">
    <property type="entry name" value="PAC"/>
</dbReference>
<feature type="coiled-coil region" evidence="1">
    <location>
        <begin position="6"/>
        <end position="42"/>
    </location>
</feature>
<organism evidence="5 7">
    <name type="scientific">Draconibacterium orientale</name>
    <dbReference type="NCBI Taxonomy" id="1168034"/>
    <lineage>
        <taxon>Bacteria</taxon>
        <taxon>Pseudomonadati</taxon>
        <taxon>Bacteroidota</taxon>
        <taxon>Bacteroidia</taxon>
        <taxon>Marinilabiliales</taxon>
        <taxon>Prolixibacteraceae</taxon>
        <taxon>Draconibacterium</taxon>
    </lineage>
</organism>
<dbReference type="GO" id="GO:0003677">
    <property type="term" value="F:DNA binding"/>
    <property type="evidence" value="ECO:0007669"/>
    <property type="project" value="InterPro"/>
</dbReference>
<dbReference type="PROSITE" id="PS50113">
    <property type="entry name" value="PAC"/>
    <property type="match status" value="1"/>
</dbReference>
<dbReference type="Pfam" id="PF00196">
    <property type="entry name" value="GerE"/>
    <property type="match status" value="1"/>
</dbReference>
<dbReference type="SMART" id="SM00086">
    <property type="entry name" value="PAC"/>
    <property type="match status" value="1"/>
</dbReference>
<dbReference type="RefSeq" id="WP_038554660.1">
    <property type="nucleotide sequence ID" value="NZ_FOHT01000006.1"/>
</dbReference>
<evidence type="ECO:0000313" key="6">
    <source>
        <dbReference type="Proteomes" id="UP000023772"/>
    </source>
</evidence>
<dbReference type="PROSITE" id="PS00622">
    <property type="entry name" value="HTH_LUXR_1"/>
    <property type="match status" value="1"/>
</dbReference>
<dbReference type="Proteomes" id="UP000181981">
    <property type="component" value="Unassembled WGS sequence"/>
</dbReference>